<dbReference type="InterPro" id="IPR006626">
    <property type="entry name" value="PbH1"/>
</dbReference>
<dbReference type="OrthoDB" id="251904at2"/>
<dbReference type="EMBL" id="CP036343">
    <property type="protein sequence ID" value="QDT94422.1"/>
    <property type="molecule type" value="Genomic_DNA"/>
</dbReference>
<dbReference type="Proteomes" id="UP000316855">
    <property type="component" value="Chromosome"/>
</dbReference>
<evidence type="ECO:0000313" key="2">
    <source>
        <dbReference type="Proteomes" id="UP000316855"/>
    </source>
</evidence>
<reference evidence="1 2" key="1">
    <citation type="submission" date="2019-02" db="EMBL/GenBank/DDBJ databases">
        <title>Deep-cultivation of Planctomycetes and their phenomic and genomic characterization uncovers novel biology.</title>
        <authorList>
            <person name="Wiegand S."/>
            <person name="Jogler M."/>
            <person name="Boedeker C."/>
            <person name="Pinto D."/>
            <person name="Vollmers J."/>
            <person name="Rivas-Marin E."/>
            <person name="Kohn T."/>
            <person name="Peeters S.H."/>
            <person name="Heuer A."/>
            <person name="Rast P."/>
            <person name="Oberbeckmann S."/>
            <person name="Bunk B."/>
            <person name="Jeske O."/>
            <person name="Meyerdierks A."/>
            <person name="Storesund J.E."/>
            <person name="Kallscheuer N."/>
            <person name="Luecker S."/>
            <person name="Lage O.M."/>
            <person name="Pohl T."/>
            <person name="Merkel B.J."/>
            <person name="Hornburger P."/>
            <person name="Mueller R.-W."/>
            <person name="Bruemmer F."/>
            <person name="Labrenz M."/>
            <person name="Spormann A.M."/>
            <person name="Op den Camp H."/>
            <person name="Overmann J."/>
            <person name="Amann R."/>
            <person name="Jetten M.S.M."/>
            <person name="Mascher T."/>
            <person name="Medema M.H."/>
            <person name="Devos D.P."/>
            <person name="Kaster A.-K."/>
            <person name="Ovreas L."/>
            <person name="Rohde M."/>
            <person name="Galperin M.Y."/>
            <person name="Jogler C."/>
        </authorList>
    </citation>
    <scope>NUCLEOTIDE SEQUENCE [LARGE SCALE GENOMIC DNA]</scope>
    <source>
        <strain evidence="1 2">Pan161</strain>
    </source>
</reference>
<dbReference type="RefSeq" id="WP_145232317.1">
    <property type="nucleotide sequence ID" value="NZ_CP036343.1"/>
</dbReference>
<dbReference type="SMART" id="SM00710">
    <property type="entry name" value="PbH1"/>
    <property type="match status" value="3"/>
</dbReference>
<accession>A0A517VN22</accession>
<organism evidence="1 2">
    <name type="scientific">Gimesia algae</name>
    <dbReference type="NCBI Taxonomy" id="2527971"/>
    <lineage>
        <taxon>Bacteria</taxon>
        <taxon>Pseudomonadati</taxon>
        <taxon>Planctomycetota</taxon>
        <taxon>Planctomycetia</taxon>
        <taxon>Planctomycetales</taxon>
        <taxon>Planctomycetaceae</taxon>
        <taxon>Gimesia</taxon>
    </lineage>
</organism>
<sequence>MQPFSLLYYCKQQTASRLIYCCLLLIWLLINPQIISSTDAATWYVNNKTGSDNNNGISENTAVATISRAITLAGRSDILELANTGIPYRETMLFRNLGGRPDRPFVVEGNGAVLSGLKAIDVAKWEKVKEGLFVFPLDKTPYGNPFLVSRGKRIPQAKSLDLLQTGEHYWDRSGNKIYFLCAAGKQPADYELEATLRISGFTLTSASYIVCRNLTSEFFSNDGFNIHGDCRGIRLENVIARHNGDDGISIHESGGLIVQNAYVHDNFFGIQDVNASRSVYNGVLAERNQIGVSLVGGYHSLVDCQIRNSIQKEIDIAGANPGHLIGAEYNPLCKTILFAHNVSLFGNGNQTGLSIRNGATAIIERSVISDSQTGLMVDSNSVCHMSQTAIIDCQMTLKSTSQNIYFDYNYYTTGQISWQNSLYQAGQFSDYVTASKEDTNSHVGPLKVGVDGIVELPPGSEITKTKWKLGPSAPFTSTFTSDNP</sequence>
<gene>
    <name evidence="1" type="ORF">Pan161_61180</name>
</gene>
<dbReference type="SUPFAM" id="SSF51126">
    <property type="entry name" value="Pectin lyase-like"/>
    <property type="match status" value="1"/>
</dbReference>
<proteinExistence type="predicted"/>
<dbReference type="KEGG" id="gax:Pan161_61180"/>
<name>A0A517VN22_9PLAN</name>
<keyword evidence="2" id="KW-1185">Reference proteome</keyword>
<dbReference type="Gene3D" id="2.160.20.10">
    <property type="entry name" value="Single-stranded right-handed beta-helix, Pectin lyase-like"/>
    <property type="match status" value="1"/>
</dbReference>
<dbReference type="InterPro" id="IPR011050">
    <property type="entry name" value="Pectin_lyase_fold/virulence"/>
</dbReference>
<protein>
    <recommendedName>
        <fullName evidence="3">Right handed beta helix domain-containing protein</fullName>
    </recommendedName>
</protein>
<evidence type="ECO:0008006" key="3">
    <source>
        <dbReference type="Google" id="ProtNLM"/>
    </source>
</evidence>
<evidence type="ECO:0000313" key="1">
    <source>
        <dbReference type="EMBL" id="QDT94422.1"/>
    </source>
</evidence>
<dbReference type="AlphaFoldDB" id="A0A517VN22"/>
<dbReference type="InterPro" id="IPR012334">
    <property type="entry name" value="Pectin_lyas_fold"/>
</dbReference>